<reference evidence="5 6" key="1">
    <citation type="journal article" date="2016" name="Nat. Commun.">
        <title>Thousands of microbial genomes shed light on interconnected biogeochemical processes in an aquifer system.</title>
        <authorList>
            <person name="Anantharaman K."/>
            <person name="Brown C.T."/>
            <person name="Hug L.A."/>
            <person name="Sharon I."/>
            <person name="Castelle C.J."/>
            <person name="Probst A.J."/>
            <person name="Thomas B.C."/>
            <person name="Singh A."/>
            <person name="Wilkins M.J."/>
            <person name="Karaoz U."/>
            <person name="Brodie E.L."/>
            <person name="Williams K.H."/>
            <person name="Hubbard S.S."/>
            <person name="Banfield J.F."/>
        </authorList>
    </citation>
    <scope>NUCLEOTIDE SEQUENCE [LARGE SCALE GENOMIC DNA]</scope>
</reference>
<evidence type="ECO:0000256" key="2">
    <source>
        <dbReference type="ARBA" id="ARBA00023157"/>
    </source>
</evidence>
<evidence type="ECO:0000256" key="1">
    <source>
        <dbReference type="ARBA" id="ARBA00022729"/>
    </source>
</evidence>
<dbReference type="SMART" id="SM00560">
    <property type="entry name" value="LamGL"/>
    <property type="match status" value="5"/>
</dbReference>
<sequence length="1768" mass="189230">MVFFEPVRQDNSHVRKESSGFFGKIFRPIRMFPLFGLIRMKLNLRTLLLYVTSAVVIVVAAVIFYLNFAKKSAAAWFDDNWSYRQTVTITNSGSNQTDFQVSFTLDTETLINNSKMQADCDDVRVTDLGGNILPHVIEEGSAPCDNSATKIWVKVPSITTSGAIIYMYYGNPVALNTESGIQVFDFFDNFNTNSLDNSKWRPSQDGSSTPASYSFSGGAMTITTGSIYTPDTQLSDSRSYMYEYRTQWSSTVVTYSGLMIANVPGTQGGNAGSHKLIYMMSNSGTSIAQRGWAADGTVASYNLASDMALYTPTAATYYVDGFSMDSSQIKFWNNGSQTGTTVTGTWTAAPYLYLGYFVGDNSLTTNITDITVDWVRARKYASTAPSASIASEEKSLGPVSYWRFDDGQGTSAQDSSQNNNDGTLAASTATPTWQTEDFCVSEKCLLFDGSNDYVSVGNVTSLSFNGTAPFTLQSWVKPTTSTQTTKIITKYNSGVAGDFYLGLVSGKAIVHREVSPYTLTGSTTLPLSEWSLITGVYDGTNLNLYVNGKLDAGPQASGSITSTSTGVLIGAMYSSSSPASFFAGFLDETKVYDYARSADQIKLDYNNSGINKGAGVRAGQPPENNYQALNNGLVGYWKMDESSWTNNCSTTSVTDLSGNGNNGKACPNSTGPTGGAVGKFGYAGDFDGTNDYVSVADTTTHEPANISFGAWIYEDVTGDSWLIEKHTSTPDDYTHGYVLRLNSDDTIQCWIGNGTTSAVANTAISATVWTHALCTYDGDKVRLYLNGELKSTSSSLGGSIDYTSVGHLTLGADSQGTRRFNGKLDEVRIYNRTLTLSEVGQLYNFAPRPDAYWKMEENDGNRVDSVAGLTMSTATGTVSRRGGKIGAAAYFPNTAGQYLNMNDSATVSMGNLDFTVEAWFRMAYKGDIRTILDKGSGAGATNQEYTLYYDSVDDRFEFQISDGSTSTTVGAASLGSPSAGTWYHVAGWYDSTANYVGVTINGAYTDKTSQTTGSQNTAGQFTVGANRIGSSHHAGEIDEVKVYRYLRTTKQIVEDMNAGHPAPGSPVGSPVAYWRLDEGYGTTSYDTSTNANNATLKNIASPATSNSGWSQNGKFAKTLVFDGSNDYLYSANSGSLQPANFTISAWLKTANLATDMGALEKPYAGPGCYRSYVLGTNNGSWTVGTTNGSSTYYNATDTVSLTANEWTHVVGTFDGSNIKLYVNGILKATTAASVTVLYDSDPLLIGAVSCDGTGGPTQGYWNGLIDEVKIYSSALTADQIKVDYNRAQAVQFGVLGTSTSDGKTASDSAATSYCVPGDTSTCNPPKAEWNFEEGSGATVYDTSGNGNNGTWNASTSDYRAGKIGKAMYADGTTEYIDISANSSIPNRTTYTITFWAKFGSTTYARMGRWIDPNYDWLFEWTSSTIKGYAMPSSGNVCVATSGSLSINTWYYVALTFTNSTTGCTLYINGQSVAAGASGGFGGATGSTIRLWSGNAGSIRYGDQIRIYDYVRSQAQILWEYNRGAPSAYWKLDECQGSTTYDSSGNSLSGTIYPGSGGETSIGDCNTSSTMWGSGQPGKWNYALDFDGTDDYITVADNALIEATSKNFTASAWIYPNAVSSNMAVVAKGTCGVSWSDYELLTTGTNLQFTFSTSGGATSTVTGTKTLSTNTWYHVAGTYDGSNLKVYVNGVLDNSAASTNTPNDTTDVMAIGGRTTNGSVGCGSVSNQHPFDGKIDDVKIFNYALTNYQLLTEFNQGSAVRFGPNTGAP</sequence>
<evidence type="ECO:0000313" key="5">
    <source>
        <dbReference type="EMBL" id="OGK19984.1"/>
    </source>
</evidence>
<dbReference type="InterPro" id="IPR000757">
    <property type="entry name" value="Beta-glucanase-like"/>
</dbReference>
<name>A0A1F7GMD3_9BACT</name>
<protein>
    <recommendedName>
        <fullName evidence="4">GH16 domain-containing protein</fullName>
    </recommendedName>
</protein>
<keyword evidence="3" id="KW-1133">Transmembrane helix</keyword>
<comment type="caution">
    <text evidence="5">The sequence shown here is derived from an EMBL/GenBank/DDBJ whole genome shotgun (WGS) entry which is preliminary data.</text>
</comment>
<evidence type="ECO:0000256" key="3">
    <source>
        <dbReference type="SAM" id="Phobius"/>
    </source>
</evidence>
<accession>A0A1F7GMD3</accession>
<dbReference type="GO" id="GO:0004553">
    <property type="term" value="F:hydrolase activity, hydrolyzing O-glycosyl compounds"/>
    <property type="evidence" value="ECO:0007669"/>
    <property type="project" value="InterPro"/>
</dbReference>
<dbReference type="InterPro" id="IPR013320">
    <property type="entry name" value="ConA-like_dom_sf"/>
</dbReference>
<dbReference type="Gene3D" id="2.60.120.200">
    <property type="match status" value="6"/>
</dbReference>
<feature type="transmembrane region" description="Helical" evidence="3">
    <location>
        <begin position="47"/>
        <end position="68"/>
    </location>
</feature>
<dbReference type="PANTHER" id="PTHR42535">
    <property type="entry name" value="OOKINETE PROTEIN, PUTATIVE-RELATED"/>
    <property type="match status" value="1"/>
</dbReference>
<gene>
    <name evidence="5" type="ORF">A2866_06240</name>
</gene>
<dbReference type="EMBL" id="MFZI01000041">
    <property type="protein sequence ID" value="OGK19984.1"/>
    <property type="molecule type" value="Genomic_DNA"/>
</dbReference>
<keyword evidence="3" id="KW-0812">Transmembrane</keyword>
<keyword evidence="1" id="KW-0732">Signal</keyword>
<evidence type="ECO:0000313" key="6">
    <source>
        <dbReference type="Proteomes" id="UP000177026"/>
    </source>
</evidence>
<keyword evidence="2" id="KW-1015">Disulfide bond</keyword>
<dbReference type="Pfam" id="PF10102">
    <property type="entry name" value="DUF2341"/>
    <property type="match status" value="1"/>
</dbReference>
<dbReference type="Pfam" id="PF13385">
    <property type="entry name" value="Laminin_G_3"/>
    <property type="match status" value="6"/>
</dbReference>
<dbReference type="Proteomes" id="UP000177026">
    <property type="component" value="Unassembled WGS sequence"/>
</dbReference>
<dbReference type="PANTHER" id="PTHR42535:SF2">
    <property type="entry name" value="CHROMOSOME UNDETERMINED SCAFFOLD_146, WHOLE GENOME SHOTGUN SEQUENCE"/>
    <property type="match status" value="1"/>
</dbReference>
<dbReference type="PROSITE" id="PS51762">
    <property type="entry name" value="GH16_2"/>
    <property type="match status" value="1"/>
</dbReference>
<dbReference type="InterPro" id="IPR018765">
    <property type="entry name" value="DUF2341"/>
</dbReference>
<feature type="domain" description="GH16" evidence="4">
    <location>
        <begin position="166"/>
        <end position="383"/>
    </location>
</feature>
<dbReference type="GO" id="GO:0005975">
    <property type="term" value="P:carbohydrate metabolic process"/>
    <property type="evidence" value="ECO:0007669"/>
    <property type="project" value="InterPro"/>
</dbReference>
<evidence type="ECO:0000259" key="4">
    <source>
        <dbReference type="PROSITE" id="PS51762"/>
    </source>
</evidence>
<proteinExistence type="predicted"/>
<dbReference type="InterPro" id="IPR006558">
    <property type="entry name" value="LamG-like"/>
</dbReference>
<dbReference type="SUPFAM" id="SSF49899">
    <property type="entry name" value="Concanavalin A-like lectins/glucanases"/>
    <property type="match status" value="6"/>
</dbReference>
<keyword evidence="3" id="KW-0472">Membrane</keyword>
<organism evidence="5 6">
    <name type="scientific">Candidatus Roizmanbacteria bacterium RIFCSPHIGHO2_01_FULL_39_8</name>
    <dbReference type="NCBI Taxonomy" id="1802033"/>
    <lineage>
        <taxon>Bacteria</taxon>
        <taxon>Candidatus Roizmaniibacteriota</taxon>
    </lineage>
</organism>